<protein>
    <submittedName>
        <fullName evidence="2">Methyltransferase domain-containing protein</fullName>
    </submittedName>
</protein>
<keyword evidence="2" id="KW-0808">Transferase</keyword>
<keyword evidence="2" id="KW-0489">Methyltransferase</keyword>
<dbReference type="GO" id="GO:0032259">
    <property type="term" value="P:methylation"/>
    <property type="evidence" value="ECO:0007669"/>
    <property type="project" value="UniProtKB-KW"/>
</dbReference>
<dbReference type="PANTHER" id="PTHR43861">
    <property type="entry name" value="TRANS-ACONITATE 2-METHYLTRANSFERASE-RELATED"/>
    <property type="match status" value="1"/>
</dbReference>
<dbReference type="InterPro" id="IPR029063">
    <property type="entry name" value="SAM-dependent_MTases_sf"/>
</dbReference>
<name>A0ABY9P745_9GAMM</name>
<dbReference type="CDD" id="cd02440">
    <property type="entry name" value="AdoMet_MTases"/>
    <property type="match status" value="1"/>
</dbReference>
<accession>A0ABY9P745</accession>
<dbReference type="Proteomes" id="UP001229313">
    <property type="component" value="Chromosome"/>
</dbReference>
<evidence type="ECO:0000256" key="1">
    <source>
        <dbReference type="SAM" id="MobiDB-lite"/>
    </source>
</evidence>
<evidence type="ECO:0000313" key="2">
    <source>
        <dbReference type="EMBL" id="WMT02701.1"/>
    </source>
</evidence>
<sequence>MAARTMPAGARRAGAAHYEHARRTPRAASRTSGGDPAPPLCYGVASLSRSPPMTDADHRNNRRTVAAYEGYARGYAAAVPATPSPQAAADLRRFAASLAPPARVLEIGSGPGWDADFLETLGAQVRRTDVTAAFVRFQIERGKQAYPLDLLSDEIEGTYDGILLLYVVQHFERDQLDEALRKLARALTAQGVALLSHMLGDGDEWEGDAGDYRVVRWPAAAMDERLRRAGFAVEWESFIDSERRPWRSVLLRKLG</sequence>
<dbReference type="GO" id="GO:0008168">
    <property type="term" value="F:methyltransferase activity"/>
    <property type="evidence" value="ECO:0007669"/>
    <property type="project" value="UniProtKB-KW"/>
</dbReference>
<dbReference type="EMBL" id="CP133568">
    <property type="protein sequence ID" value="WMT02701.1"/>
    <property type="molecule type" value="Genomic_DNA"/>
</dbReference>
<dbReference type="Gene3D" id="3.40.50.150">
    <property type="entry name" value="Vaccinia Virus protein VP39"/>
    <property type="match status" value="1"/>
</dbReference>
<reference evidence="2 3" key="1">
    <citation type="submission" date="2023-08" db="EMBL/GenBank/DDBJ databases">
        <title>The whole genome sequence of Lysobacter yananisis.</title>
        <authorList>
            <person name="Sun H."/>
        </authorList>
    </citation>
    <scope>NUCLEOTIDE SEQUENCE [LARGE SCALE GENOMIC DNA]</scope>
    <source>
        <strain evidence="2 3">SNNU513</strain>
    </source>
</reference>
<gene>
    <name evidence="2" type="ORF">RDV84_22490</name>
</gene>
<dbReference type="SUPFAM" id="SSF53335">
    <property type="entry name" value="S-adenosyl-L-methionine-dependent methyltransferases"/>
    <property type="match status" value="1"/>
</dbReference>
<dbReference type="RefSeq" id="WP_078997987.1">
    <property type="nucleotide sequence ID" value="NZ_CP133568.1"/>
</dbReference>
<proteinExistence type="predicted"/>
<feature type="region of interest" description="Disordered" evidence="1">
    <location>
        <begin position="1"/>
        <end position="59"/>
    </location>
</feature>
<evidence type="ECO:0000313" key="3">
    <source>
        <dbReference type="Proteomes" id="UP001229313"/>
    </source>
</evidence>
<organism evidence="2 3">
    <name type="scientific">Lysobacter yananisis</name>
    <dbReference type="NCBI Taxonomy" id="1003114"/>
    <lineage>
        <taxon>Bacteria</taxon>
        <taxon>Pseudomonadati</taxon>
        <taxon>Pseudomonadota</taxon>
        <taxon>Gammaproteobacteria</taxon>
        <taxon>Lysobacterales</taxon>
        <taxon>Lysobacteraceae</taxon>
        <taxon>Lysobacter</taxon>
    </lineage>
</organism>
<dbReference type="Pfam" id="PF13489">
    <property type="entry name" value="Methyltransf_23"/>
    <property type="match status" value="1"/>
</dbReference>
<keyword evidence="3" id="KW-1185">Reference proteome</keyword>